<keyword evidence="5" id="KW-1015">Disulfide bond</keyword>
<dbReference type="Gene3D" id="2.20.100.10">
    <property type="entry name" value="Thrombospondin type-1 (TSP1) repeat"/>
    <property type="match status" value="4"/>
</dbReference>
<dbReference type="InterPro" id="IPR036383">
    <property type="entry name" value="TSP1_rpt_sf"/>
</dbReference>
<dbReference type="InterPro" id="IPR052065">
    <property type="entry name" value="Compl_asym_regulator"/>
</dbReference>
<accession>A0ABN9APW0</accession>
<dbReference type="PANTHER" id="PTHR22906:SF43">
    <property type="entry name" value="PROPERDIN"/>
    <property type="match status" value="1"/>
</dbReference>
<dbReference type="SMART" id="SM00209">
    <property type="entry name" value="TSP1"/>
    <property type="match status" value="4"/>
</dbReference>
<reference evidence="7" key="1">
    <citation type="submission" date="2023-05" db="EMBL/GenBank/DDBJ databases">
        <authorList>
            <person name="Stuckert A."/>
        </authorList>
    </citation>
    <scope>NUCLEOTIDE SEQUENCE</scope>
</reference>
<proteinExistence type="predicted"/>
<evidence type="ECO:0000256" key="6">
    <source>
        <dbReference type="SAM" id="MobiDB-lite"/>
    </source>
</evidence>
<keyword evidence="2" id="KW-0964">Secreted</keyword>
<gene>
    <name evidence="7" type="ORF">SPARVUS_LOCUS999260</name>
</gene>
<evidence type="ECO:0000256" key="3">
    <source>
        <dbReference type="ARBA" id="ARBA00022729"/>
    </source>
</evidence>
<sequence>RGRVCIGQGDCDGATIEVHSCSLQDCCPHAGGWAQWSAWSPCSVTCERGERKRTRQCNSPTPVCGGSCPNKPEEVENCDTAKVCPTHGQWGNWEDWGQCSSVCIVEGSGIFPTQSRFRQCNNPSPSTSPPGNPCPGKNQDSRDCTSLPFCPVDGQWGPWEKNSECSVTCGIGREGQKRSCNSPAPKHGGNYCLGSPTRHIICNTGEPCPIDGTWTDWNEWTECKRLTKDLVRCKQKVALQQRKRQCVGTRFEGKWCEGEARESRKCYNVDKCK</sequence>
<evidence type="ECO:0000256" key="1">
    <source>
        <dbReference type="ARBA" id="ARBA00004613"/>
    </source>
</evidence>
<feature type="non-terminal residue" evidence="7">
    <location>
        <position position="273"/>
    </location>
</feature>
<organism evidence="7 8">
    <name type="scientific">Staurois parvus</name>
    <dbReference type="NCBI Taxonomy" id="386267"/>
    <lineage>
        <taxon>Eukaryota</taxon>
        <taxon>Metazoa</taxon>
        <taxon>Chordata</taxon>
        <taxon>Craniata</taxon>
        <taxon>Vertebrata</taxon>
        <taxon>Euteleostomi</taxon>
        <taxon>Amphibia</taxon>
        <taxon>Batrachia</taxon>
        <taxon>Anura</taxon>
        <taxon>Neobatrachia</taxon>
        <taxon>Ranoidea</taxon>
        <taxon>Ranidae</taxon>
        <taxon>Staurois</taxon>
    </lineage>
</organism>
<dbReference type="PROSITE" id="PS50092">
    <property type="entry name" value="TSP1"/>
    <property type="match status" value="4"/>
</dbReference>
<dbReference type="PANTHER" id="PTHR22906">
    <property type="entry name" value="PROPERDIN"/>
    <property type="match status" value="1"/>
</dbReference>
<evidence type="ECO:0000256" key="5">
    <source>
        <dbReference type="ARBA" id="ARBA00023157"/>
    </source>
</evidence>
<keyword evidence="8" id="KW-1185">Reference proteome</keyword>
<evidence type="ECO:0000256" key="2">
    <source>
        <dbReference type="ARBA" id="ARBA00022525"/>
    </source>
</evidence>
<dbReference type="InterPro" id="IPR000884">
    <property type="entry name" value="TSP1_rpt"/>
</dbReference>
<keyword evidence="3" id="KW-0732">Signal</keyword>
<dbReference type="PRINTS" id="PR01705">
    <property type="entry name" value="TSP1REPEAT"/>
</dbReference>
<keyword evidence="4" id="KW-0677">Repeat</keyword>
<evidence type="ECO:0000313" key="7">
    <source>
        <dbReference type="EMBL" id="CAI9536260.1"/>
    </source>
</evidence>
<dbReference type="Proteomes" id="UP001162483">
    <property type="component" value="Unassembled WGS sequence"/>
</dbReference>
<feature type="region of interest" description="Disordered" evidence="6">
    <location>
        <begin position="119"/>
        <end position="139"/>
    </location>
</feature>
<dbReference type="Pfam" id="PF00090">
    <property type="entry name" value="TSP_1"/>
    <property type="match status" value="4"/>
</dbReference>
<dbReference type="SUPFAM" id="SSF82895">
    <property type="entry name" value="TSP-1 type 1 repeat"/>
    <property type="match status" value="4"/>
</dbReference>
<evidence type="ECO:0000256" key="4">
    <source>
        <dbReference type="ARBA" id="ARBA00022737"/>
    </source>
</evidence>
<evidence type="ECO:0008006" key="9">
    <source>
        <dbReference type="Google" id="ProtNLM"/>
    </source>
</evidence>
<protein>
    <recommendedName>
        <fullName evidence="9">Properdin</fullName>
    </recommendedName>
</protein>
<comment type="subcellular location">
    <subcellularLocation>
        <location evidence="1">Secreted</location>
    </subcellularLocation>
</comment>
<evidence type="ECO:0000313" key="8">
    <source>
        <dbReference type="Proteomes" id="UP001162483"/>
    </source>
</evidence>
<feature type="non-terminal residue" evidence="7">
    <location>
        <position position="1"/>
    </location>
</feature>
<dbReference type="EMBL" id="CATNWA010000308">
    <property type="protein sequence ID" value="CAI9536260.1"/>
    <property type="molecule type" value="Genomic_DNA"/>
</dbReference>
<name>A0ABN9APW0_9NEOB</name>
<comment type="caution">
    <text evidence="7">The sequence shown here is derived from an EMBL/GenBank/DDBJ whole genome shotgun (WGS) entry which is preliminary data.</text>
</comment>